<reference evidence="1 2" key="1">
    <citation type="submission" date="2024-03" db="EMBL/GenBank/DDBJ databases">
        <title>A high-quality draft genome sequence of Diaporthe vaccinii, a causative agent of upright dieback and viscid rot disease in cranberry plants.</title>
        <authorList>
            <person name="Sarrasin M."/>
            <person name="Lang B.F."/>
            <person name="Burger G."/>
        </authorList>
    </citation>
    <scope>NUCLEOTIDE SEQUENCE [LARGE SCALE GENOMIC DNA]</scope>
    <source>
        <strain evidence="1 2">IS7</strain>
    </source>
</reference>
<dbReference type="EMBL" id="JBAWTH010000013">
    <property type="protein sequence ID" value="KAL2289196.1"/>
    <property type="molecule type" value="Genomic_DNA"/>
</dbReference>
<sequence length="66" mass="7203">MSAPKGPVYLAGTREVLAEEIKQYSLDQEQWGPVGPGALPDNALHDIAMALAQAERPLILTGYRRQ</sequence>
<protein>
    <submittedName>
        <fullName evidence="1">Uncharacterized protein</fullName>
    </submittedName>
</protein>
<organism evidence="1 2">
    <name type="scientific">Diaporthe vaccinii</name>
    <dbReference type="NCBI Taxonomy" id="105482"/>
    <lineage>
        <taxon>Eukaryota</taxon>
        <taxon>Fungi</taxon>
        <taxon>Dikarya</taxon>
        <taxon>Ascomycota</taxon>
        <taxon>Pezizomycotina</taxon>
        <taxon>Sordariomycetes</taxon>
        <taxon>Sordariomycetidae</taxon>
        <taxon>Diaporthales</taxon>
        <taxon>Diaporthaceae</taxon>
        <taxon>Diaporthe</taxon>
        <taxon>Diaporthe eres species complex</taxon>
    </lineage>
</organism>
<accession>A0ABR4F3V6</accession>
<dbReference type="Proteomes" id="UP001600888">
    <property type="component" value="Unassembled WGS sequence"/>
</dbReference>
<proteinExistence type="predicted"/>
<gene>
    <name evidence="1" type="ORF">FJTKL_02224</name>
</gene>
<name>A0ABR4F3V6_9PEZI</name>
<keyword evidence="2" id="KW-1185">Reference proteome</keyword>
<evidence type="ECO:0000313" key="2">
    <source>
        <dbReference type="Proteomes" id="UP001600888"/>
    </source>
</evidence>
<evidence type="ECO:0000313" key="1">
    <source>
        <dbReference type="EMBL" id="KAL2289196.1"/>
    </source>
</evidence>
<comment type="caution">
    <text evidence="1">The sequence shown here is derived from an EMBL/GenBank/DDBJ whole genome shotgun (WGS) entry which is preliminary data.</text>
</comment>